<dbReference type="PROSITE" id="PS51104">
    <property type="entry name" value="PTS_EIIC_TYPE_2"/>
    <property type="match status" value="1"/>
</dbReference>
<feature type="transmembrane region" description="Helical" evidence="9">
    <location>
        <begin position="396"/>
        <end position="413"/>
    </location>
</feature>
<evidence type="ECO:0000259" key="10">
    <source>
        <dbReference type="PROSITE" id="PS51104"/>
    </source>
</evidence>
<dbReference type="GO" id="GO:0015577">
    <property type="term" value="F:galactitol transmembrane transporter activity"/>
    <property type="evidence" value="ECO:0007669"/>
    <property type="project" value="InterPro"/>
</dbReference>
<feature type="transmembrane region" description="Helical" evidence="9">
    <location>
        <begin position="357"/>
        <end position="376"/>
    </location>
</feature>
<dbReference type="PANTHER" id="PTHR37324">
    <property type="entry name" value="PTS SYSTEM GALACTITOL-SPECIFIC EIIC COMPONENT"/>
    <property type="match status" value="1"/>
</dbReference>
<dbReference type="InterPro" id="IPR013853">
    <property type="entry name" value="EIIC-GAT"/>
</dbReference>
<comment type="subcellular location">
    <subcellularLocation>
        <location evidence="1">Cell membrane</location>
        <topology evidence="1">Multi-pass membrane protein</topology>
    </subcellularLocation>
</comment>
<dbReference type="PANTHER" id="PTHR37324:SF2">
    <property type="entry name" value="PTS SYSTEM GALACTITOL-SPECIFIC EIIC COMPONENT"/>
    <property type="match status" value="1"/>
</dbReference>
<dbReference type="OrthoDB" id="9787936at2"/>
<feature type="transmembrane region" description="Helical" evidence="9">
    <location>
        <begin position="93"/>
        <end position="114"/>
    </location>
</feature>
<dbReference type="Proteomes" id="UP000061546">
    <property type="component" value="Chromosome"/>
</dbReference>
<feature type="transmembrane region" description="Helical" evidence="9">
    <location>
        <begin position="250"/>
        <end position="275"/>
    </location>
</feature>
<feature type="transmembrane region" description="Helical" evidence="9">
    <location>
        <begin position="306"/>
        <end position="325"/>
    </location>
</feature>
<evidence type="ECO:0000256" key="6">
    <source>
        <dbReference type="ARBA" id="ARBA00022692"/>
    </source>
</evidence>
<dbReference type="GO" id="GO:0005886">
    <property type="term" value="C:plasma membrane"/>
    <property type="evidence" value="ECO:0007669"/>
    <property type="project" value="UniProtKB-SubCell"/>
</dbReference>
<dbReference type="PIRSF" id="PIRSF006304">
    <property type="entry name" value="GatC"/>
    <property type="match status" value="1"/>
</dbReference>
<keyword evidence="12" id="KW-1185">Reference proteome</keyword>
<feature type="transmembrane region" description="Helical" evidence="9">
    <location>
        <begin position="39"/>
        <end position="60"/>
    </location>
</feature>
<evidence type="ECO:0000256" key="7">
    <source>
        <dbReference type="ARBA" id="ARBA00022989"/>
    </source>
</evidence>
<feature type="transmembrane region" description="Helical" evidence="9">
    <location>
        <begin position="331"/>
        <end position="350"/>
    </location>
</feature>
<dbReference type="STRING" id="1074467.JP39_01380"/>
<feature type="transmembrane region" description="Helical" evidence="9">
    <location>
        <begin position="226"/>
        <end position="244"/>
    </location>
</feature>
<keyword evidence="3" id="KW-1003">Cell membrane</keyword>
<dbReference type="InterPro" id="IPR013014">
    <property type="entry name" value="PTS_EIIC_2"/>
</dbReference>
<keyword evidence="7 9" id="KW-1133">Transmembrane helix</keyword>
<dbReference type="InterPro" id="IPR004703">
    <property type="entry name" value="PTS_sugar-sp_permease"/>
</dbReference>
<dbReference type="KEGG" id="lhi:JP39_01380"/>
<evidence type="ECO:0000256" key="5">
    <source>
        <dbReference type="ARBA" id="ARBA00022683"/>
    </source>
</evidence>
<evidence type="ECO:0000256" key="4">
    <source>
        <dbReference type="ARBA" id="ARBA00022597"/>
    </source>
</evidence>
<evidence type="ECO:0000256" key="2">
    <source>
        <dbReference type="ARBA" id="ARBA00022448"/>
    </source>
</evidence>
<keyword evidence="4" id="KW-0762">Sugar transport</keyword>
<proteinExistence type="predicted"/>
<dbReference type="AlphaFoldDB" id="A0A0K2LAC7"/>
<accession>A0A0K2LAC7</accession>
<evidence type="ECO:0000256" key="1">
    <source>
        <dbReference type="ARBA" id="ARBA00004651"/>
    </source>
</evidence>
<dbReference type="EMBL" id="CP012559">
    <property type="protein sequence ID" value="ALB28138.1"/>
    <property type="molecule type" value="Genomic_DNA"/>
</dbReference>
<keyword evidence="2" id="KW-0813">Transport</keyword>
<keyword evidence="5" id="KW-0598">Phosphotransferase system</keyword>
<evidence type="ECO:0000256" key="9">
    <source>
        <dbReference type="SAM" id="Phobius"/>
    </source>
</evidence>
<feature type="transmembrane region" description="Helical" evidence="9">
    <location>
        <begin position="149"/>
        <end position="166"/>
    </location>
</feature>
<feature type="transmembrane region" description="Helical" evidence="9">
    <location>
        <begin position="6"/>
        <end position="27"/>
    </location>
</feature>
<evidence type="ECO:0000313" key="11">
    <source>
        <dbReference type="EMBL" id="ALB28138.1"/>
    </source>
</evidence>
<gene>
    <name evidence="11" type="primary">gatC</name>
    <name evidence="11" type="ORF">JP39_01380</name>
</gene>
<dbReference type="Pfam" id="PF03611">
    <property type="entry name" value="EIIC-GAT"/>
    <property type="match status" value="1"/>
</dbReference>
<evidence type="ECO:0000313" key="12">
    <source>
        <dbReference type="Proteomes" id="UP000061546"/>
    </source>
</evidence>
<feature type="domain" description="PTS EIIC type-2" evidence="10">
    <location>
        <begin position="4"/>
        <end position="423"/>
    </location>
</feature>
<keyword evidence="8 9" id="KW-0472">Membrane</keyword>
<dbReference type="RefSeq" id="WP_041499802.1">
    <property type="nucleotide sequence ID" value="NZ_BJDV01000014.1"/>
</dbReference>
<name>A0A0K2LAC7_9LACO</name>
<reference evidence="11 12" key="1">
    <citation type="submission" date="2015-08" db="EMBL/GenBank/DDBJ databases">
        <title>Genomic sequence of Lactobacillus heilongjiangensis DSM 28069, isolated from Chinese traditional pickle.</title>
        <authorList>
            <person name="Jiang X."/>
            <person name="Zheng B."/>
            <person name="Cheng H."/>
        </authorList>
    </citation>
    <scope>NUCLEOTIDE SEQUENCE [LARGE SCALE GENOMIC DNA]</scope>
    <source>
        <strain evidence="11 12">DSM 28069</strain>
    </source>
</reference>
<keyword evidence="6 9" id="KW-0812">Transmembrane</keyword>
<sequence>MAIINSIISLGASVMMPIIFFIVGLIFKMKPAKAFKAGMLVGVGFTGVSMVINLLLNALGPASKAMVARLGLHLTVTDVGWATASTIGWGSPIMPVAVVGFLVINAILLVLNVTKTVDIDIFNFWIFLLLGAVIYAGTNNFWVAVVADWIIYAITLVVADLTQPIIQKQFPNKDLKGISFPHLTCIAWIPFGIAADWIIEKIPGLNKINLQPEAVNKRLGTLGEPISFGAIIGVILGILAGYDVSKVVTLGINIAAAMYLLPIMVDVLVSGLVMVRDRVDAQLKEWFPKRKFFIGMDTALLIDDPSVLATGLLLLPFAIILAFVLPGNKVLPFADLASLMFLFALVAPFCKRNMFRMLIAGILIVTVVFYAGTSIAPEFTKAAVMSNIGSVKSFTAITNIVGSATTWIGWIFIKLAELVQGMF</sequence>
<feature type="transmembrane region" description="Helical" evidence="9">
    <location>
        <begin position="121"/>
        <end position="143"/>
    </location>
</feature>
<organism evidence="11 12">
    <name type="scientific">Companilactobacillus heilongjiangensis</name>
    <dbReference type="NCBI Taxonomy" id="1074467"/>
    <lineage>
        <taxon>Bacteria</taxon>
        <taxon>Bacillati</taxon>
        <taxon>Bacillota</taxon>
        <taxon>Bacilli</taxon>
        <taxon>Lactobacillales</taxon>
        <taxon>Lactobacillaceae</taxon>
        <taxon>Companilactobacillus</taxon>
    </lineage>
</organism>
<evidence type="ECO:0000256" key="3">
    <source>
        <dbReference type="ARBA" id="ARBA00022475"/>
    </source>
</evidence>
<protein>
    <submittedName>
        <fullName evidence="11">PTS galactitol transporter subunit IIC</fullName>
    </submittedName>
</protein>
<evidence type="ECO:0000256" key="8">
    <source>
        <dbReference type="ARBA" id="ARBA00023136"/>
    </source>
</evidence>
<dbReference type="GO" id="GO:0009401">
    <property type="term" value="P:phosphoenolpyruvate-dependent sugar phosphotransferase system"/>
    <property type="evidence" value="ECO:0007669"/>
    <property type="project" value="UniProtKB-KW"/>
</dbReference>